<feature type="domain" description="Polymerase beta nucleotidyltransferase" evidence="1">
    <location>
        <begin position="20"/>
        <end position="90"/>
    </location>
</feature>
<dbReference type="Gene3D" id="3.30.460.10">
    <property type="entry name" value="Beta Polymerase, domain 2"/>
    <property type="match status" value="1"/>
</dbReference>
<dbReference type="InterPro" id="IPR043519">
    <property type="entry name" value="NT_sf"/>
</dbReference>
<accession>A0A088E3X3</accession>
<evidence type="ECO:0000313" key="5">
    <source>
        <dbReference type="EMBL" id="AKV78116.1"/>
    </source>
</evidence>
<evidence type="ECO:0000313" key="13">
    <source>
        <dbReference type="Proteomes" id="UP000068832"/>
    </source>
</evidence>
<dbReference type="EMBL" id="CP012173">
    <property type="protein sequence ID" value="AKV75866.1"/>
    <property type="molecule type" value="Genomic_DNA"/>
</dbReference>
<reference evidence="2 8" key="1">
    <citation type="journal article" date="2014" name="J. Bacteriol.">
        <title>Role of an Archaeal PitA Transporter in the Copper and Arsenic Resistance of Metallosphaera sedula, an Extreme Thermoacidophile.</title>
        <authorList>
            <person name="McCarthy S."/>
            <person name="Ai C."/>
            <person name="Wheaton G."/>
            <person name="Tevatia R."/>
            <person name="Eckrich V."/>
            <person name="Kelly R."/>
            <person name="Blum P."/>
        </authorList>
    </citation>
    <scope>NUCLEOTIDE SEQUENCE [LARGE SCALE GENOMIC DNA]</scope>
    <source>
        <strain evidence="2 8">CuR1</strain>
    </source>
</reference>
<dbReference type="OMA" id="IAVFYDE"/>
<organism evidence="2 8">
    <name type="scientific">Metallosphaera sedula</name>
    <dbReference type="NCBI Taxonomy" id="43687"/>
    <lineage>
        <taxon>Archaea</taxon>
        <taxon>Thermoproteota</taxon>
        <taxon>Thermoprotei</taxon>
        <taxon>Sulfolobales</taxon>
        <taxon>Sulfolobaceae</taxon>
        <taxon>Metallosphaera</taxon>
    </lineage>
</organism>
<dbReference type="PATRIC" id="fig|43687.5.peg.508"/>
<reference evidence="10 11" key="2">
    <citation type="journal article" date="2015" name="Genome Announc.">
        <title>Complete Genome Sequences of Evolved Arsenate-Resistant Metallosphaera sedula Strains.</title>
        <authorList>
            <person name="Ai C."/>
            <person name="McCarthy S."/>
            <person name="Schackwitz W."/>
            <person name="Martin J."/>
            <person name="Lipzen A."/>
            <person name="Blum P."/>
        </authorList>
    </citation>
    <scope>NUCLEOTIDE SEQUENCE [LARGE SCALE GENOMIC DNA]</scope>
    <source>
        <strain evidence="5 11">ARS120-1</strain>
        <strain evidence="6 10">ARS120-2</strain>
        <strain evidence="3 13">ARS50-1</strain>
        <strain evidence="4 12">ARS50-2</strain>
    </source>
</reference>
<dbReference type="EMBL" id="CP008822">
    <property type="protein sequence ID" value="AIM26658.1"/>
    <property type="molecule type" value="Genomic_DNA"/>
</dbReference>
<dbReference type="RefSeq" id="WP_012020459.1">
    <property type="nucleotide sequence ID" value="NZ_CP008822.1"/>
</dbReference>
<dbReference type="EMBL" id="CP012175">
    <property type="protein sequence ID" value="AKV80361.1"/>
    <property type="molecule type" value="Genomic_DNA"/>
</dbReference>
<dbReference type="Proteomes" id="UP000061362">
    <property type="component" value="Chromosome"/>
</dbReference>
<dbReference type="Proteomes" id="UP000029084">
    <property type="component" value="Chromosome"/>
</dbReference>
<evidence type="ECO:0000313" key="12">
    <source>
        <dbReference type="Proteomes" id="UP000062475"/>
    </source>
</evidence>
<dbReference type="InterPro" id="IPR041633">
    <property type="entry name" value="Polbeta"/>
</dbReference>
<dbReference type="PANTHER" id="PTHR37030:SF3">
    <property type="entry name" value="POLYMERASE NUCLEOTIDYL TRANSFERASE DOMAIN-CONTAINING PROTEIN"/>
    <property type="match status" value="1"/>
</dbReference>
<dbReference type="EMBL" id="CP012176">
    <property type="protein sequence ID" value="AKV82609.1"/>
    <property type="molecule type" value="Genomic_DNA"/>
</dbReference>
<evidence type="ECO:0000259" key="1">
    <source>
        <dbReference type="Pfam" id="PF18765"/>
    </source>
</evidence>
<evidence type="ECO:0000313" key="2">
    <source>
        <dbReference type="EMBL" id="AIM26658.1"/>
    </source>
</evidence>
<dbReference type="CDD" id="cd05403">
    <property type="entry name" value="NT_KNTase_like"/>
    <property type="match status" value="1"/>
</dbReference>
<evidence type="ECO:0000313" key="7">
    <source>
        <dbReference type="EMBL" id="AKV82609.1"/>
    </source>
</evidence>
<dbReference type="EMBL" id="CP012174">
    <property type="protein sequence ID" value="AKV78116.1"/>
    <property type="molecule type" value="Genomic_DNA"/>
</dbReference>
<evidence type="ECO:0000313" key="8">
    <source>
        <dbReference type="Proteomes" id="UP000029084"/>
    </source>
</evidence>
<evidence type="ECO:0000313" key="10">
    <source>
        <dbReference type="Proteomes" id="UP000061362"/>
    </source>
</evidence>
<dbReference type="PANTHER" id="PTHR37030">
    <property type="entry name" value="NUCLEOTIDYLTRANSFERASE"/>
    <property type="match status" value="1"/>
</dbReference>
<dbReference type="EMBL" id="CP012172">
    <property type="protein sequence ID" value="AKV73626.1"/>
    <property type="molecule type" value="Genomic_DNA"/>
</dbReference>
<dbReference type="Proteomes" id="UP000056255">
    <property type="component" value="Chromosome"/>
</dbReference>
<dbReference type="Proteomes" id="UP000062475">
    <property type="component" value="Chromosome"/>
</dbReference>
<reference evidence="7 9" key="3">
    <citation type="submission" date="2015-07" db="EMBL/GenBank/DDBJ databases">
        <title>Physiological, transcriptional responses and genome re-sequencing of acid resistant extremely thermoacidophilic Metallosphaera sedula SARC-M1.</title>
        <authorList>
            <person name="Ai C."/>
            <person name="McCarthy S."/>
            <person name="Eckrich V."/>
            <person name="Rudrappa D."/>
            <person name="Qiu G."/>
            <person name="Blum P."/>
        </authorList>
    </citation>
    <scope>NUCLEOTIDE SEQUENCE [LARGE SCALE GENOMIC DNA]</scope>
    <source>
        <strain evidence="7 9">SARC-M1</strain>
    </source>
</reference>
<name>A0A088E3X3_9CREN</name>
<dbReference type="SUPFAM" id="SSF81301">
    <property type="entry name" value="Nucleotidyltransferase"/>
    <property type="match status" value="1"/>
</dbReference>
<proteinExistence type="predicted"/>
<dbReference type="OrthoDB" id="39714at2157"/>
<dbReference type="Pfam" id="PF18765">
    <property type="entry name" value="Polbeta"/>
    <property type="match status" value="1"/>
</dbReference>
<gene>
    <name evidence="2" type="ORF">HA72_0494</name>
    <name evidence="3" type="ORF">MsedA_0507</name>
    <name evidence="4" type="ORF">MsedB_0507</name>
    <name evidence="5" type="ORF">MsedC_0506</name>
    <name evidence="6" type="ORF">MsedD_0507</name>
    <name evidence="7" type="ORF">MsedE_0507</name>
</gene>
<protein>
    <submittedName>
        <fullName evidence="3">DNA polymerase subunit beta</fullName>
    </submittedName>
    <submittedName>
        <fullName evidence="2">DNA polymerase, beta domain protein region</fullName>
    </submittedName>
</protein>
<dbReference type="Proteomes" id="UP000068832">
    <property type="component" value="Chromosome"/>
</dbReference>
<dbReference type="AlphaFoldDB" id="A0A088E3X3"/>
<evidence type="ECO:0000313" key="9">
    <source>
        <dbReference type="Proteomes" id="UP000056255"/>
    </source>
</evidence>
<evidence type="ECO:0000313" key="6">
    <source>
        <dbReference type="EMBL" id="AKV80361.1"/>
    </source>
</evidence>
<evidence type="ECO:0000313" key="11">
    <source>
        <dbReference type="Proteomes" id="UP000062398"/>
    </source>
</evidence>
<dbReference type="Proteomes" id="UP000062398">
    <property type="component" value="Chromosome"/>
</dbReference>
<sequence>MVWGLRYIEYLRKNWSDIAERVKEVAKRYGKVHRIVVFGSVVKDKITGSSDLDIAIFYDENLSDKEKLRRTLEILNELDEEVAIDLKVMRKDEVEFFLKLVDKYVDL</sequence>
<evidence type="ECO:0000313" key="3">
    <source>
        <dbReference type="EMBL" id="AKV73626.1"/>
    </source>
</evidence>
<evidence type="ECO:0000313" key="4">
    <source>
        <dbReference type="EMBL" id="AKV75866.1"/>
    </source>
</evidence>
<dbReference type="GeneID" id="91754944"/>